<protein>
    <recommendedName>
        <fullName evidence="3">SMP-30/Gluconolactonase/LRE-like region domain-containing protein</fullName>
    </recommendedName>
</protein>
<proteinExistence type="predicted"/>
<gene>
    <name evidence="2" type="ORF">DTER00134_LOCUS17469</name>
</gene>
<feature type="chain" id="PRO_5030976108" description="SMP-30/Gluconolactonase/LRE-like region domain-containing protein" evidence="1">
    <location>
        <begin position="23"/>
        <end position="190"/>
    </location>
</feature>
<name>A0A7S3R4R7_DUNTE</name>
<evidence type="ECO:0000313" key="2">
    <source>
        <dbReference type="EMBL" id="CAE0502396.1"/>
    </source>
</evidence>
<keyword evidence="1" id="KW-0732">Signal</keyword>
<dbReference type="Gene3D" id="2.120.10.30">
    <property type="entry name" value="TolB, C-terminal domain"/>
    <property type="match status" value="1"/>
</dbReference>
<sequence length="190" mass="20315">MTIPQPGLWLVSLLVLATGANAQELAFPRVTTIFDGHSTDMWGLVYDPGKNVLFYSRTNSEDIREYNLASGAESLVTDGSALLGLLQGFDRPSFMASAGSGQNIIFSEFSKLRAISPSGSLESSSTFEGGANLPRAIVSLPDGSVYVADSGDDVIMKWQNGGWETFAGPLTLKPFSLAYNTNDGIIYFAV</sequence>
<dbReference type="SUPFAM" id="SSF63825">
    <property type="entry name" value="YWTD domain"/>
    <property type="match status" value="1"/>
</dbReference>
<reference evidence="2" key="1">
    <citation type="submission" date="2021-01" db="EMBL/GenBank/DDBJ databases">
        <authorList>
            <person name="Corre E."/>
            <person name="Pelletier E."/>
            <person name="Niang G."/>
            <person name="Scheremetjew M."/>
            <person name="Finn R."/>
            <person name="Kale V."/>
            <person name="Holt S."/>
            <person name="Cochrane G."/>
            <person name="Meng A."/>
            <person name="Brown T."/>
            <person name="Cohen L."/>
        </authorList>
    </citation>
    <scope>NUCLEOTIDE SEQUENCE</scope>
    <source>
        <strain evidence="2">CCMP1320</strain>
    </source>
</reference>
<evidence type="ECO:0000256" key="1">
    <source>
        <dbReference type="SAM" id="SignalP"/>
    </source>
</evidence>
<evidence type="ECO:0008006" key="3">
    <source>
        <dbReference type="Google" id="ProtNLM"/>
    </source>
</evidence>
<dbReference type="AlphaFoldDB" id="A0A7S3R4R7"/>
<accession>A0A7S3R4R7</accession>
<feature type="signal peptide" evidence="1">
    <location>
        <begin position="1"/>
        <end position="22"/>
    </location>
</feature>
<dbReference type="EMBL" id="HBIP01028927">
    <property type="protein sequence ID" value="CAE0502396.1"/>
    <property type="molecule type" value="Transcribed_RNA"/>
</dbReference>
<organism evidence="2">
    <name type="scientific">Dunaliella tertiolecta</name>
    <name type="common">Green alga</name>
    <dbReference type="NCBI Taxonomy" id="3047"/>
    <lineage>
        <taxon>Eukaryota</taxon>
        <taxon>Viridiplantae</taxon>
        <taxon>Chlorophyta</taxon>
        <taxon>core chlorophytes</taxon>
        <taxon>Chlorophyceae</taxon>
        <taxon>CS clade</taxon>
        <taxon>Chlamydomonadales</taxon>
        <taxon>Dunaliellaceae</taxon>
        <taxon>Dunaliella</taxon>
    </lineage>
</organism>
<dbReference type="InterPro" id="IPR011042">
    <property type="entry name" value="6-blade_b-propeller_TolB-like"/>
</dbReference>